<feature type="region of interest" description="Disordered" evidence="1">
    <location>
        <begin position="234"/>
        <end position="309"/>
    </location>
</feature>
<dbReference type="AlphaFoldDB" id="A0AAD2CNZ9"/>
<evidence type="ECO:0000313" key="3">
    <source>
        <dbReference type="Proteomes" id="UP001295423"/>
    </source>
</evidence>
<reference evidence="2" key="1">
    <citation type="submission" date="2023-08" db="EMBL/GenBank/DDBJ databases">
        <authorList>
            <person name="Audoor S."/>
            <person name="Bilcke G."/>
        </authorList>
    </citation>
    <scope>NUCLEOTIDE SEQUENCE</scope>
</reference>
<comment type="caution">
    <text evidence="2">The sequence shown here is derived from an EMBL/GenBank/DDBJ whole genome shotgun (WGS) entry which is preliminary data.</text>
</comment>
<feature type="region of interest" description="Disordered" evidence="1">
    <location>
        <begin position="35"/>
        <end position="83"/>
    </location>
</feature>
<proteinExistence type="predicted"/>
<keyword evidence="3" id="KW-1185">Reference proteome</keyword>
<name>A0AAD2CNZ9_9STRA</name>
<organism evidence="2 3">
    <name type="scientific">Cylindrotheca closterium</name>
    <dbReference type="NCBI Taxonomy" id="2856"/>
    <lineage>
        <taxon>Eukaryota</taxon>
        <taxon>Sar</taxon>
        <taxon>Stramenopiles</taxon>
        <taxon>Ochrophyta</taxon>
        <taxon>Bacillariophyta</taxon>
        <taxon>Bacillariophyceae</taxon>
        <taxon>Bacillariophycidae</taxon>
        <taxon>Bacillariales</taxon>
        <taxon>Bacillariaceae</taxon>
        <taxon>Cylindrotheca</taxon>
    </lineage>
</organism>
<feature type="compositionally biased region" description="Polar residues" evidence="1">
    <location>
        <begin position="238"/>
        <end position="261"/>
    </location>
</feature>
<dbReference type="EMBL" id="CAKOGP040000835">
    <property type="protein sequence ID" value="CAJ1939711.1"/>
    <property type="molecule type" value="Genomic_DNA"/>
</dbReference>
<dbReference type="Proteomes" id="UP001295423">
    <property type="component" value="Unassembled WGS sequence"/>
</dbReference>
<feature type="compositionally biased region" description="Polar residues" evidence="1">
    <location>
        <begin position="296"/>
        <end position="309"/>
    </location>
</feature>
<evidence type="ECO:0000256" key="1">
    <source>
        <dbReference type="SAM" id="MobiDB-lite"/>
    </source>
</evidence>
<accession>A0AAD2CNZ9</accession>
<gene>
    <name evidence="2" type="ORF">CYCCA115_LOCUS6705</name>
</gene>
<evidence type="ECO:0000313" key="2">
    <source>
        <dbReference type="EMBL" id="CAJ1939711.1"/>
    </source>
</evidence>
<sequence length="309" mass="33561">MPTAKKQKKKRTKEEIAEASPISSLKFYRLKYNVDPNKPVQKKVSRKGETEKQRKARLANDRQETRAKQREEEEQKMNNAPGTPGFAGYIPGQANFQDCMPGGKANFSRIKFAPNQSFGATNLNHGNGFGATNFNTTQHNAQGGQNLFSRHSSQGPPLHQILQTQAIMVLLDRRHLAAILVLASQNSNQFSGQTGGFQTPHGQSTVAHAGSDVLIATAGSNPLVFDFLAKQMERPQPAANSPSERPTPSQLFSTPSWSNPAGSARGGDGNTTVPMEEDQEDQAGAKRFTGAPPVFNNGNLKPSNTRGRP</sequence>
<protein>
    <submittedName>
        <fullName evidence="2">Uncharacterized protein</fullName>
    </submittedName>
</protein>
<feature type="compositionally biased region" description="Basic and acidic residues" evidence="1">
    <location>
        <begin position="46"/>
        <end position="76"/>
    </location>
</feature>